<dbReference type="Pfam" id="PF03412">
    <property type="entry name" value="Peptidase_C39"/>
    <property type="match status" value="1"/>
</dbReference>
<gene>
    <name evidence="3" type="ORF">KDW95_02360</name>
</gene>
<proteinExistence type="predicted"/>
<dbReference type="Gene3D" id="3.90.70.10">
    <property type="entry name" value="Cysteine proteinases"/>
    <property type="match status" value="1"/>
</dbReference>
<dbReference type="Proteomes" id="UP001058461">
    <property type="component" value="Chromosome"/>
</dbReference>
<accession>A0ABY5HSZ3</accession>
<feature type="domain" description="Peptidase C39" evidence="2">
    <location>
        <begin position="56"/>
        <end position="186"/>
    </location>
</feature>
<evidence type="ECO:0000313" key="3">
    <source>
        <dbReference type="EMBL" id="UTW14285.1"/>
    </source>
</evidence>
<dbReference type="InterPro" id="IPR005074">
    <property type="entry name" value="Peptidase_C39"/>
</dbReference>
<name>A0ABY5HSZ3_9GAMM</name>
<evidence type="ECO:0000259" key="2">
    <source>
        <dbReference type="PROSITE" id="PS50990"/>
    </source>
</evidence>
<feature type="signal peptide" evidence="1">
    <location>
        <begin position="1"/>
        <end position="25"/>
    </location>
</feature>
<keyword evidence="4" id="KW-1185">Reference proteome</keyword>
<evidence type="ECO:0000313" key="4">
    <source>
        <dbReference type="Proteomes" id="UP001058461"/>
    </source>
</evidence>
<protein>
    <submittedName>
        <fullName evidence="3">C39 family peptidase</fullName>
    </submittedName>
</protein>
<evidence type="ECO:0000256" key="1">
    <source>
        <dbReference type="SAM" id="SignalP"/>
    </source>
</evidence>
<organism evidence="3 4">
    <name type="scientific">Marinobacterium rhizophilum</name>
    <dbReference type="NCBI Taxonomy" id="420402"/>
    <lineage>
        <taxon>Bacteria</taxon>
        <taxon>Pseudomonadati</taxon>
        <taxon>Pseudomonadota</taxon>
        <taxon>Gammaproteobacteria</taxon>
        <taxon>Oceanospirillales</taxon>
        <taxon>Oceanospirillaceae</taxon>
        <taxon>Marinobacterium</taxon>
    </lineage>
</organism>
<keyword evidence="1" id="KW-0732">Signal</keyword>
<feature type="chain" id="PRO_5046879741" evidence="1">
    <location>
        <begin position="26"/>
        <end position="232"/>
    </location>
</feature>
<dbReference type="PROSITE" id="PS50990">
    <property type="entry name" value="PEPTIDASE_C39"/>
    <property type="match status" value="1"/>
</dbReference>
<reference evidence="3" key="1">
    <citation type="submission" date="2021-04" db="EMBL/GenBank/DDBJ databases">
        <title>Oceanospirillales bacteria with DddD are important DMSP degraders in coastal seawater.</title>
        <authorList>
            <person name="Liu J."/>
        </authorList>
    </citation>
    <scope>NUCLEOTIDE SEQUENCE</scope>
    <source>
        <strain evidence="3">D13-1</strain>
    </source>
</reference>
<dbReference type="CDD" id="cd02423">
    <property type="entry name" value="Peptidase_C39G"/>
    <property type="match status" value="1"/>
</dbReference>
<sequence>MKVSGSLLLASLLLALWGPVGSVQAAPFYGLVPGKGFEQVPIVSMQGRKYQNLIRQHTDFSCGAAALATILKYAYRLDVDENKVLQGLFAVSDAELVQRQGFSLLDIKNYVEGVGYRGRGYRVEANTLENIRIPTIVLLDLKGYKHFVVLKKVDGADVYLADPALGNKVISMETFESQWNGVVFAVIGNRFDRDSVLVNPPPPLTARGLHNIRAPLTNSELLDYGFRHTELF</sequence>
<dbReference type="EMBL" id="CP073347">
    <property type="protein sequence ID" value="UTW14285.1"/>
    <property type="molecule type" value="Genomic_DNA"/>
</dbReference>